<comment type="catalytic activity">
    <reaction evidence="9">
        <text>a 2'-deoxyadenosine in DNA + S-adenosyl-L-methionine = an N(6)-methyl-2'-deoxyadenosine in DNA + S-adenosyl-L-homocysteine + H(+)</text>
        <dbReference type="Rhea" id="RHEA:15197"/>
        <dbReference type="Rhea" id="RHEA-COMP:12418"/>
        <dbReference type="Rhea" id="RHEA-COMP:12419"/>
        <dbReference type="ChEBI" id="CHEBI:15378"/>
        <dbReference type="ChEBI" id="CHEBI:57856"/>
        <dbReference type="ChEBI" id="CHEBI:59789"/>
        <dbReference type="ChEBI" id="CHEBI:90615"/>
        <dbReference type="ChEBI" id="CHEBI:90616"/>
        <dbReference type="EC" id="2.1.1.72"/>
    </reaction>
</comment>
<dbReference type="EC" id="2.1.1.72" evidence="3"/>
<dbReference type="InterPro" id="IPR003356">
    <property type="entry name" value="DNA_methylase_A-5"/>
</dbReference>
<evidence type="ECO:0000256" key="3">
    <source>
        <dbReference type="ARBA" id="ARBA00011900"/>
    </source>
</evidence>
<dbReference type="SUPFAM" id="SSF53335">
    <property type="entry name" value="S-adenosyl-L-methionine-dependent methyltransferases"/>
    <property type="match status" value="1"/>
</dbReference>
<keyword evidence="5" id="KW-0808">Transferase</keyword>
<evidence type="ECO:0000313" key="13">
    <source>
        <dbReference type="EMBL" id="HEB73944.1"/>
    </source>
</evidence>
<comment type="caution">
    <text evidence="13">The sequence shown here is derived from an EMBL/GenBank/DDBJ whole genome shotgun (WGS) entry which is preliminary data.</text>
</comment>
<dbReference type="PANTHER" id="PTHR42933">
    <property type="entry name" value="SLR6095 PROTEIN"/>
    <property type="match status" value="1"/>
</dbReference>
<dbReference type="Gene3D" id="3.90.220.20">
    <property type="entry name" value="DNA methylase specificity domains"/>
    <property type="match status" value="1"/>
</dbReference>
<sequence length="461" mass="53477">KDVPYLIGIMNALLHNLPTTRIYKTDTFSEDIRKIQEKDRVNIILTNPPFGGKFDERFKSNFPVKSSDTELMALQYVMRKIRQGGRVGIVVPEGVLSNTTGPFVRVRKELLENYNVHTIISLPKGVFTASGKTPVKTNLLFFEKTTPTDEIWYYEHKHPLGMVKTRYGKWVEKQYTKTDPIRDEYLIDCYEKWKNREVSENSWIVKIEDIDKETYELTPRNPNNLKKKKLRPAEEILEDVLKEEKEVTGLLAELKSTLENAFKPREGEEWRAVKLKEVAEIIMGQSPPSSSYNKEGKGIMFLQGNKEFGELYPKPIMFTTDPKKLSQKNDILISVRAPVGEVNIADKEYCIGRGLAAIRFKGEPKYLFYLFLLTKEKIEELGKRGTTFRAVTKNHLSKIKIPLLYRNGKPNIERQKEIADYLDMAYEKLKIIKEKVKSQISQLDEMKESILDEVFSYDKVK</sequence>
<dbReference type="GO" id="GO:0032259">
    <property type="term" value="P:methylation"/>
    <property type="evidence" value="ECO:0007669"/>
    <property type="project" value="UniProtKB-KW"/>
</dbReference>
<dbReference type="AlphaFoldDB" id="A0A7V1I3X3"/>
<dbReference type="GO" id="GO:0008170">
    <property type="term" value="F:N-methyltransferase activity"/>
    <property type="evidence" value="ECO:0007669"/>
    <property type="project" value="InterPro"/>
</dbReference>
<dbReference type="PANTHER" id="PTHR42933:SF4">
    <property type="entry name" value="TYPE I RESTRICTION ENZYME ECOKI METHYLASE SUBUNIT"/>
    <property type="match status" value="1"/>
</dbReference>
<dbReference type="InterPro" id="IPR002052">
    <property type="entry name" value="DNA_methylase_N6_adenine_CS"/>
</dbReference>
<comment type="similarity">
    <text evidence="2">Belongs to the type-I restriction system S methylase family.</text>
</comment>
<dbReference type="SUPFAM" id="SSF116734">
    <property type="entry name" value="DNA methylase specificity domain"/>
    <property type="match status" value="1"/>
</dbReference>
<organism evidence="13">
    <name type="scientific">Desulfofervidus auxilii</name>
    <dbReference type="NCBI Taxonomy" id="1621989"/>
    <lineage>
        <taxon>Bacteria</taxon>
        <taxon>Pseudomonadati</taxon>
        <taxon>Thermodesulfobacteriota</taxon>
        <taxon>Candidatus Desulfofervidia</taxon>
        <taxon>Candidatus Desulfofervidales</taxon>
        <taxon>Candidatus Desulfofervidaceae</taxon>
        <taxon>Candidatus Desulfofervidus</taxon>
    </lineage>
</organism>
<proteinExistence type="inferred from homology"/>
<dbReference type="InterPro" id="IPR000055">
    <property type="entry name" value="Restrct_endonuc_typeI_TRD"/>
</dbReference>
<dbReference type="InterPro" id="IPR044946">
    <property type="entry name" value="Restrct_endonuc_typeI_TRD_sf"/>
</dbReference>
<evidence type="ECO:0000256" key="6">
    <source>
        <dbReference type="ARBA" id="ARBA00022691"/>
    </source>
</evidence>
<comment type="similarity">
    <text evidence="1">Belongs to the N(4)/N(6)-methyltransferase family.</text>
</comment>
<dbReference type="GO" id="GO:0009007">
    <property type="term" value="F:site-specific DNA-methyltransferase (adenine-specific) activity"/>
    <property type="evidence" value="ECO:0007669"/>
    <property type="project" value="UniProtKB-EC"/>
</dbReference>
<gene>
    <name evidence="13" type="ORF">ENJ03_01825</name>
</gene>
<dbReference type="Pfam" id="PF01420">
    <property type="entry name" value="Methylase_S"/>
    <property type="match status" value="1"/>
</dbReference>
<dbReference type="GO" id="GO:0009307">
    <property type="term" value="P:DNA restriction-modification system"/>
    <property type="evidence" value="ECO:0007669"/>
    <property type="project" value="UniProtKB-KW"/>
</dbReference>
<dbReference type="Gene3D" id="3.40.50.150">
    <property type="entry name" value="Vaccinia Virus protein VP39"/>
    <property type="match status" value="1"/>
</dbReference>
<keyword evidence="7" id="KW-0680">Restriction system</keyword>
<feature type="domain" description="Type I restriction modification DNA specificity" evidence="11">
    <location>
        <begin position="268"/>
        <end position="440"/>
    </location>
</feature>
<keyword evidence="4" id="KW-0489">Methyltransferase</keyword>
<evidence type="ECO:0000259" key="12">
    <source>
        <dbReference type="Pfam" id="PF02384"/>
    </source>
</evidence>
<dbReference type="EMBL" id="DRKW01000102">
    <property type="protein sequence ID" value="HEB73944.1"/>
    <property type="molecule type" value="Genomic_DNA"/>
</dbReference>
<keyword evidence="8" id="KW-0238">DNA-binding</keyword>
<protein>
    <recommendedName>
        <fullName evidence="3">site-specific DNA-methyltransferase (adenine-specific)</fullName>
        <ecNumber evidence="3">2.1.1.72</ecNumber>
    </recommendedName>
</protein>
<keyword evidence="6" id="KW-0949">S-adenosyl-L-methionine</keyword>
<name>A0A7V1I3X3_DESA2</name>
<dbReference type="CDD" id="cd17245">
    <property type="entry name" value="RMtype1_S_TteMORF1547P-TRD2-CR2_Aco12261I-TRD1-CR1_like"/>
    <property type="match status" value="1"/>
</dbReference>
<dbReference type="PROSITE" id="PS00092">
    <property type="entry name" value="N6_MTASE"/>
    <property type="match status" value="1"/>
</dbReference>
<feature type="domain" description="DNA methylase adenine-specific" evidence="12">
    <location>
        <begin position="3"/>
        <end position="226"/>
    </location>
</feature>
<keyword evidence="10" id="KW-0175">Coiled coil</keyword>
<reference evidence="13" key="1">
    <citation type="journal article" date="2020" name="mSystems">
        <title>Genome- and Community-Level Interaction Insights into Carbon Utilization and Element Cycling Functions of Hydrothermarchaeota in Hydrothermal Sediment.</title>
        <authorList>
            <person name="Zhou Z."/>
            <person name="Liu Y."/>
            <person name="Xu W."/>
            <person name="Pan J."/>
            <person name="Luo Z.H."/>
            <person name="Li M."/>
        </authorList>
    </citation>
    <scope>NUCLEOTIDE SEQUENCE [LARGE SCALE GENOMIC DNA]</scope>
    <source>
        <strain evidence="13">HyVt-45</strain>
    </source>
</reference>
<feature type="coiled-coil region" evidence="10">
    <location>
        <begin position="426"/>
        <end position="453"/>
    </location>
</feature>
<evidence type="ECO:0000256" key="2">
    <source>
        <dbReference type="ARBA" id="ARBA00010923"/>
    </source>
</evidence>
<dbReference type="InterPro" id="IPR051537">
    <property type="entry name" value="DNA_Adenine_Mtase"/>
</dbReference>
<evidence type="ECO:0000256" key="4">
    <source>
        <dbReference type="ARBA" id="ARBA00022603"/>
    </source>
</evidence>
<dbReference type="Pfam" id="PF02384">
    <property type="entry name" value="N6_Mtase"/>
    <property type="match status" value="1"/>
</dbReference>
<evidence type="ECO:0000256" key="9">
    <source>
        <dbReference type="ARBA" id="ARBA00047942"/>
    </source>
</evidence>
<evidence type="ECO:0000256" key="1">
    <source>
        <dbReference type="ARBA" id="ARBA00006594"/>
    </source>
</evidence>
<feature type="non-terminal residue" evidence="13">
    <location>
        <position position="1"/>
    </location>
</feature>
<evidence type="ECO:0000259" key="11">
    <source>
        <dbReference type="Pfam" id="PF01420"/>
    </source>
</evidence>
<dbReference type="GO" id="GO:0003677">
    <property type="term" value="F:DNA binding"/>
    <property type="evidence" value="ECO:0007669"/>
    <property type="project" value="UniProtKB-KW"/>
</dbReference>
<evidence type="ECO:0000256" key="8">
    <source>
        <dbReference type="ARBA" id="ARBA00023125"/>
    </source>
</evidence>
<evidence type="ECO:0000256" key="7">
    <source>
        <dbReference type="ARBA" id="ARBA00022747"/>
    </source>
</evidence>
<accession>A0A7V1I3X3</accession>
<dbReference type="InterPro" id="IPR029063">
    <property type="entry name" value="SAM-dependent_MTases_sf"/>
</dbReference>
<dbReference type="Proteomes" id="UP000886268">
    <property type="component" value="Unassembled WGS sequence"/>
</dbReference>
<evidence type="ECO:0000256" key="5">
    <source>
        <dbReference type="ARBA" id="ARBA00022679"/>
    </source>
</evidence>
<evidence type="ECO:0000256" key="10">
    <source>
        <dbReference type="SAM" id="Coils"/>
    </source>
</evidence>